<evidence type="ECO:0000256" key="5">
    <source>
        <dbReference type="ARBA" id="ARBA00022741"/>
    </source>
</evidence>
<feature type="domain" description="SRP54-type proteins GTP-binding" evidence="12">
    <location>
        <begin position="202"/>
        <end position="402"/>
    </location>
</feature>
<dbReference type="InterPro" id="IPR003593">
    <property type="entry name" value="AAA+_ATPase"/>
</dbReference>
<keyword evidence="6" id="KW-0378">Hydrolase</keyword>
<organism evidence="14">
    <name type="scientific">freshwater metagenome</name>
    <dbReference type="NCBI Taxonomy" id="449393"/>
    <lineage>
        <taxon>unclassified sequences</taxon>
        <taxon>metagenomes</taxon>
        <taxon>ecological metagenomes</taxon>
    </lineage>
</organism>
<dbReference type="SUPFAM" id="SSF52540">
    <property type="entry name" value="P-loop containing nucleoside triphosphate hydrolases"/>
    <property type="match status" value="1"/>
</dbReference>
<dbReference type="SMART" id="SM00962">
    <property type="entry name" value="SRP54"/>
    <property type="match status" value="1"/>
</dbReference>
<keyword evidence="8" id="KW-0472">Membrane</keyword>
<dbReference type="GO" id="GO:0005886">
    <property type="term" value="C:plasma membrane"/>
    <property type="evidence" value="ECO:0007669"/>
    <property type="project" value="UniProtKB-SubCell"/>
</dbReference>
<dbReference type="InterPro" id="IPR000897">
    <property type="entry name" value="SRP54_GTPase_dom"/>
</dbReference>
<proteinExistence type="inferred from homology"/>
<dbReference type="Pfam" id="PF02881">
    <property type="entry name" value="SRP54_N"/>
    <property type="match status" value="1"/>
</dbReference>
<protein>
    <submittedName>
        <fullName evidence="14">Unannotated protein</fullName>
    </submittedName>
</protein>
<dbReference type="SMART" id="SM00963">
    <property type="entry name" value="SRP54_N"/>
    <property type="match status" value="1"/>
</dbReference>
<evidence type="ECO:0000256" key="10">
    <source>
        <dbReference type="SAM" id="MobiDB-lite"/>
    </source>
</evidence>
<evidence type="ECO:0000256" key="6">
    <source>
        <dbReference type="ARBA" id="ARBA00022801"/>
    </source>
</evidence>
<evidence type="ECO:0000256" key="4">
    <source>
        <dbReference type="ARBA" id="ARBA00022490"/>
    </source>
</evidence>
<evidence type="ECO:0000313" key="14">
    <source>
        <dbReference type="EMBL" id="CAB4657466.1"/>
    </source>
</evidence>
<dbReference type="GO" id="GO:0003924">
    <property type="term" value="F:GTPase activity"/>
    <property type="evidence" value="ECO:0007669"/>
    <property type="project" value="TreeGrafter"/>
</dbReference>
<dbReference type="InterPro" id="IPR042101">
    <property type="entry name" value="SRP54_N_sf"/>
</dbReference>
<name>A0A6J6L7C7_9ZZZZ</name>
<dbReference type="FunFam" id="1.20.120.140:FF:000002">
    <property type="entry name" value="Signal recognition particle receptor FtsY"/>
    <property type="match status" value="1"/>
</dbReference>
<dbReference type="Pfam" id="PF00448">
    <property type="entry name" value="SRP54"/>
    <property type="match status" value="1"/>
</dbReference>
<dbReference type="Gene3D" id="3.40.50.300">
    <property type="entry name" value="P-loop containing nucleotide triphosphate hydrolases"/>
    <property type="match status" value="1"/>
</dbReference>
<dbReference type="InterPro" id="IPR013822">
    <property type="entry name" value="Signal_recog_particl_SRP54_hlx"/>
</dbReference>
<feature type="region of interest" description="Disordered" evidence="10">
    <location>
        <begin position="35"/>
        <end position="57"/>
    </location>
</feature>
<dbReference type="GO" id="GO:0005737">
    <property type="term" value="C:cytoplasm"/>
    <property type="evidence" value="ECO:0007669"/>
    <property type="project" value="UniProtKB-ARBA"/>
</dbReference>
<dbReference type="SMART" id="SM00382">
    <property type="entry name" value="AAA"/>
    <property type="match status" value="1"/>
</dbReference>
<evidence type="ECO:0000256" key="9">
    <source>
        <dbReference type="ARBA" id="ARBA00023170"/>
    </source>
</evidence>
<dbReference type="InterPro" id="IPR027417">
    <property type="entry name" value="P-loop_NTPase"/>
</dbReference>
<dbReference type="PANTHER" id="PTHR43134:SF1">
    <property type="entry name" value="SIGNAL RECOGNITION PARTICLE RECEPTOR SUBUNIT ALPHA"/>
    <property type="match status" value="1"/>
</dbReference>
<keyword evidence="5" id="KW-0547">Nucleotide-binding</keyword>
<accession>A0A6J6L7C7</accession>
<dbReference type="GO" id="GO:0005525">
    <property type="term" value="F:GTP binding"/>
    <property type="evidence" value="ECO:0007669"/>
    <property type="project" value="UniProtKB-KW"/>
</dbReference>
<dbReference type="FunFam" id="3.40.50.300:FF:000053">
    <property type="entry name" value="Signal recognition particle receptor FtsY"/>
    <property type="match status" value="1"/>
</dbReference>
<evidence type="ECO:0000256" key="7">
    <source>
        <dbReference type="ARBA" id="ARBA00023134"/>
    </source>
</evidence>
<evidence type="ECO:0000256" key="3">
    <source>
        <dbReference type="ARBA" id="ARBA00022475"/>
    </source>
</evidence>
<comment type="similarity">
    <text evidence="2">Belongs to the GTP-binding SRP family.</text>
</comment>
<dbReference type="NCBIfam" id="TIGR00064">
    <property type="entry name" value="ftsY"/>
    <property type="match status" value="1"/>
</dbReference>
<dbReference type="Gene3D" id="1.20.120.140">
    <property type="entry name" value="Signal recognition particle SRP54, nucleotide-binding domain"/>
    <property type="match status" value="1"/>
</dbReference>
<gene>
    <name evidence="14" type="ORF">UFOPK2242_00764</name>
</gene>
<dbReference type="EMBL" id="CAEZWM010000081">
    <property type="protein sequence ID" value="CAB4657466.1"/>
    <property type="molecule type" value="Genomic_DNA"/>
</dbReference>
<dbReference type="GO" id="GO:0005047">
    <property type="term" value="F:signal recognition particle binding"/>
    <property type="evidence" value="ECO:0007669"/>
    <property type="project" value="TreeGrafter"/>
</dbReference>
<evidence type="ECO:0000256" key="2">
    <source>
        <dbReference type="ARBA" id="ARBA00008531"/>
    </source>
</evidence>
<keyword evidence="3" id="KW-1003">Cell membrane</keyword>
<keyword evidence="9" id="KW-0675">Receptor</keyword>
<dbReference type="GO" id="GO:0006614">
    <property type="term" value="P:SRP-dependent cotranslational protein targeting to membrane"/>
    <property type="evidence" value="ECO:0007669"/>
    <property type="project" value="InterPro"/>
</dbReference>
<evidence type="ECO:0000259" key="12">
    <source>
        <dbReference type="SMART" id="SM00962"/>
    </source>
</evidence>
<dbReference type="HAMAP" id="MF_00920">
    <property type="entry name" value="FtsY"/>
    <property type="match status" value="1"/>
</dbReference>
<dbReference type="InterPro" id="IPR036225">
    <property type="entry name" value="SRP/SRP_N"/>
</dbReference>
<reference evidence="14" key="1">
    <citation type="submission" date="2020-05" db="EMBL/GenBank/DDBJ databases">
        <authorList>
            <person name="Chiriac C."/>
            <person name="Salcher M."/>
            <person name="Ghai R."/>
            <person name="Kavagutti S V."/>
        </authorList>
    </citation>
    <scope>NUCLEOTIDE SEQUENCE</scope>
</reference>
<evidence type="ECO:0000256" key="8">
    <source>
        <dbReference type="ARBA" id="ARBA00023136"/>
    </source>
</evidence>
<evidence type="ECO:0000259" key="11">
    <source>
        <dbReference type="SMART" id="SM00382"/>
    </source>
</evidence>
<dbReference type="InterPro" id="IPR004390">
    <property type="entry name" value="SR_rcpt_FtsY"/>
</dbReference>
<keyword evidence="4" id="KW-0963">Cytoplasm</keyword>
<evidence type="ECO:0000256" key="1">
    <source>
        <dbReference type="ARBA" id="ARBA00004413"/>
    </source>
</evidence>
<dbReference type="PANTHER" id="PTHR43134">
    <property type="entry name" value="SIGNAL RECOGNITION PARTICLE RECEPTOR SUBUNIT ALPHA"/>
    <property type="match status" value="1"/>
</dbReference>
<comment type="subcellular location">
    <subcellularLocation>
        <location evidence="1">Cell membrane</location>
        <topology evidence="1">Peripheral membrane protein</topology>
        <orientation evidence="1">Cytoplasmic side</orientation>
    </subcellularLocation>
</comment>
<dbReference type="SUPFAM" id="SSF47364">
    <property type="entry name" value="Domain of the SRP/SRP receptor G-proteins"/>
    <property type="match status" value="1"/>
</dbReference>
<feature type="domain" description="AAA+ ATPase" evidence="11">
    <location>
        <begin position="201"/>
        <end position="353"/>
    </location>
</feature>
<sequence length="403" mass="42214">MSNLLLVLIVVLVAALVAAAAVIGYRVAVARRSQSTQLVPRETKEERSGTDVLAPETDTALHPDLAEQQVADTDSGLDSKSVIEDVLEEATKAEATQAEATKAEPLRLRDRLGRTRAAFTGALAGVTGRSTIDDETWESLEEALILADVGVSTATRLVEAVRASAKEAKIKDSSEVEALLRQEIALLLSPADRTLQMAVSGPTVWMFVGVNGVGKTTTIAKLATREGAAGRHVVLAAADTFRAAAAEQLGIWAERSGATLVRGDEGADPGSVVFNAMASANSRGADLVLVDTAGRLHTKVNLMEELKKLRRIVDKTPDALTEVILVLDATTGQNGLTQAREFAAAVEVTGVALTKLDGTAKGGIVLAIQSELGIPVKIVGVGEGPEDLIPFDPEEFAAALFGE</sequence>
<dbReference type="AlphaFoldDB" id="A0A6J6L7C7"/>
<feature type="domain" description="Signal recognition particle SRP54 helical bundle" evidence="13">
    <location>
        <begin position="108"/>
        <end position="188"/>
    </location>
</feature>
<keyword evidence="7" id="KW-0342">GTP-binding</keyword>
<evidence type="ECO:0000259" key="13">
    <source>
        <dbReference type="SMART" id="SM00963"/>
    </source>
</evidence>